<evidence type="ECO:0000313" key="4">
    <source>
        <dbReference type="Proteomes" id="UP000663870"/>
    </source>
</evidence>
<evidence type="ECO:0000313" key="1">
    <source>
        <dbReference type="EMBL" id="CAF1174181.1"/>
    </source>
</evidence>
<dbReference type="Proteomes" id="UP000663854">
    <property type="component" value="Unassembled WGS sequence"/>
</dbReference>
<protein>
    <recommendedName>
        <fullName evidence="5">F-box domain-containing protein</fullName>
    </recommendedName>
</protein>
<evidence type="ECO:0000313" key="2">
    <source>
        <dbReference type="EMBL" id="CAF1430817.1"/>
    </source>
</evidence>
<dbReference type="EMBL" id="CAJNOH010001087">
    <property type="protein sequence ID" value="CAF1174181.1"/>
    <property type="molecule type" value="Genomic_DNA"/>
</dbReference>
<name>A0A814UFY9_9BILA</name>
<reference evidence="1" key="1">
    <citation type="submission" date="2021-02" db="EMBL/GenBank/DDBJ databases">
        <authorList>
            <person name="Nowell W R."/>
        </authorList>
    </citation>
    <scope>NUCLEOTIDE SEQUENCE</scope>
</reference>
<evidence type="ECO:0000313" key="3">
    <source>
        <dbReference type="Proteomes" id="UP000663854"/>
    </source>
</evidence>
<sequence length="521" mass="60938">MKGVIELVDLLDELIFTIMKKVNPQVLFLCSMINIGNYRLEQLAFDRCHSIDLTFDYFRVSHKLLMKRFYSNVMPRIIHDIKSLTINLYQISSIQTFVENNCNRTLPNLTHLKIMLGTKRSQIGTLYTIGNYQMFSLEMRKPLFAITPQFVALPDCTLGKNVATLCRSSLMHSIQSLEFDENLILTIIFANGELYFDQLSRLTHLRITLWGFHQCLHLLNQLASQLHSFTVTISKISCPHLKQLTMIMYNNFNNYKPCISLLQRLSNVEYLKLLFAIGTDGVTPNHFIDGSILERDILSYMPRLRQFNYHIRSILKHASHIKIDQIRQSFLQEQQPFDCVLDHFKNNYGQCQIYSLPFIGTRLDFISNRFPLFDINNTFSNVTILLLFDDVKPFENIFFERLTRALPRLRTLEIINQLEQQEKSLSVMKTNIDFPHLAVLILYDIHIDYAEQFICQNHHPSLIELTINKDILLAIISQNQQQARDNCSRVATLRTSKPSYESIDTIRNFFPLAYYVKHENE</sequence>
<proteinExistence type="predicted"/>
<dbReference type="Proteomes" id="UP000663870">
    <property type="component" value="Unassembled WGS sequence"/>
</dbReference>
<dbReference type="AlphaFoldDB" id="A0A814UFY9"/>
<comment type="caution">
    <text evidence="1">The sequence shown here is derived from an EMBL/GenBank/DDBJ whole genome shotgun (WGS) entry which is preliminary data.</text>
</comment>
<accession>A0A814UFY9</accession>
<gene>
    <name evidence="2" type="ORF">JXQ802_LOCUS36423</name>
    <name evidence="1" type="ORF">PYM288_LOCUS23437</name>
</gene>
<evidence type="ECO:0008006" key="5">
    <source>
        <dbReference type="Google" id="ProtNLM"/>
    </source>
</evidence>
<dbReference type="EMBL" id="CAJNOL010001869">
    <property type="protein sequence ID" value="CAF1430817.1"/>
    <property type="molecule type" value="Genomic_DNA"/>
</dbReference>
<organism evidence="1 3">
    <name type="scientific">Rotaria sordida</name>
    <dbReference type="NCBI Taxonomy" id="392033"/>
    <lineage>
        <taxon>Eukaryota</taxon>
        <taxon>Metazoa</taxon>
        <taxon>Spiralia</taxon>
        <taxon>Gnathifera</taxon>
        <taxon>Rotifera</taxon>
        <taxon>Eurotatoria</taxon>
        <taxon>Bdelloidea</taxon>
        <taxon>Philodinida</taxon>
        <taxon>Philodinidae</taxon>
        <taxon>Rotaria</taxon>
    </lineage>
</organism>
<keyword evidence="4" id="KW-1185">Reference proteome</keyword>